<feature type="compositionally biased region" description="Low complexity" evidence="1">
    <location>
        <begin position="27"/>
        <end position="39"/>
    </location>
</feature>
<dbReference type="Proteomes" id="UP001529510">
    <property type="component" value="Unassembled WGS sequence"/>
</dbReference>
<evidence type="ECO:0000256" key="1">
    <source>
        <dbReference type="SAM" id="MobiDB-lite"/>
    </source>
</evidence>
<reference evidence="2 3" key="1">
    <citation type="submission" date="2024-05" db="EMBL/GenBank/DDBJ databases">
        <title>Genome sequencing and assembly of Indian major carp, Cirrhinus mrigala (Hamilton, 1822).</title>
        <authorList>
            <person name="Mohindra V."/>
            <person name="Chowdhury L.M."/>
            <person name="Lal K."/>
            <person name="Jena J.K."/>
        </authorList>
    </citation>
    <scope>NUCLEOTIDE SEQUENCE [LARGE SCALE GENOMIC DNA]</scope>
    <source>
        <strain evidence="2">CM1030</strain>
        <tissue evidence="2">Blood</tissue>
    </source>
</reference>
<evidence type="ECO:0000313" key="3">
    <source>
        <dbReference type="Proteomes" id="UP001529510"/>
    </source>
</evidence>
<organism evidence="2 3">
    <name type="scientific">Cirrhinus mrigala</name>
    <name type="common">Mrigala</name>
    <dbReference type="NCBI Taxonomy" id="683832"/>
    <lineage>
        <taxon>Eukaryota</taxon>
        <taxon>Metazoa</taxon>
        <taxon>Chordata</taxon>
        <taxon>Craniata</taxon>
        <taxon>Vertebrata</taxon>
        <taxon>Euteleostomi</taxon>
        <taxon>Actinopterygii</taxon>
        <taxon>Neopterygii</taxon>
        <taxon>Teleostei</taxon>
        <taxon>Ostariophysi</taxon>
        <taxon>Cypriniformes</taxon>
        <taxon>Cyprinidae</taxon>
        <taxon>Labeoninae</taxon>
        <taxon>Labeonini</taxon>
        <taxon>Cirrhinus</taxon>
    </lineage>
</organism>
<accession>A0ABD0QZI8</accession>
<protein>
    <submittedName>
        <fullName evidence="2">Uncharacterized protein</fullName>
    </submittedName>
</protein>
<feature type="region of interest" description="Disordered" evidence="1">
    <location>
        <begin position="1"/>
        <end position="303"/>
    </location>
</feature>
<name>A0ABD0QZI8_CIRMR</name>
<dbReference type="AlphaFoldDB" id="A0ABD0QZI8"/>
<feature type="compositionally biased region" description="Basic and acidic residues" evidence="1">
    <location>
        <begin position="179"/>
        <end position="233"/>
    </location>
</feature>
<evidence type="ECO:0000313" key="2">
    <source>
        <dbReference type="EMBL" id="KAL0191586.1"/>
    </source>
</evidence>
<keyword evidence="3" id="KW-1185">Reference proteome</keyword>
<feature type="compositionally biased region" description="Basic and acidic residues" evidence="1">
    <location>
        <begin position="241"/>
        <end position="299"/>
    </location>
</feature>
<feature type="compositionally biased region" description="Basic and acidic residues" evidence="1">
    <location>
        <begin position="105"/>
        <end position="125"/>
    </location>
</feature>
<proteinExistence type="predicted"/>
<sequence>MQIFSPLGSAEDVILPDPSGSNTSNIPLSSPLLHPSSTSAKKETSELTSSLARSHGSLDLACEDPRSKDSKRKKRAKPPNTSSSRDPQRRRIKSLSAENLLDLGDTEKSKSLSKAKDKARSHKENLQQSTRDSQKNRKSCQHSRSVSPQKSKREGQEAVIGEAQGRKEERRVKGTPSIDQKKSDAERRKKQESRGRKRNENQDGEERQRAERKVRSKGEDETLEPKGETELKSTQKKKNQRDRDMRNEDTHISSREGDKKSKQTKDKGDQKEENRREMITDKNKSKRKGNESRDRKDDIVTTDAAPVNTRASLVFDHPGPLSDGLWKIPSFARILTHEEAMRDVCE</sequence>
<gene>
    <name evidence="2" type="ORF">M9458_014284</name>
</gene>
<dbReference type="EMBL" id="JAMKFB020000006">
    <property type="protein sequence ID" value="KAL0191586.1"/>
    <property type="molecule type" value="Genomic_DNA"/>
</dbReference>
<comment type="caution">
    <text evidence="2">The sequence shown here is derived from an EMBL/GenBank/DDBJ whole genome shotgun (WGS) entry which is preliminary data.</text>
</comment>